<gene>
    <name evidence="7" type="ORF">GGQ61_003455</name>
</gene>
<evidence type="ECO:0000256" key="4">
    <source>
        <dbReference type="ARBA" id="ARBA00023136"/>
    </source>
</evidence>
<feature type="transmembrane region" description="Helical" evidence="5">
    <location>
        <begin position="95"/>
        <end position="118"/>
    </location>
</feature>
<feature type="transmembrane region" description="Helical" evidence="5">
    <location>
        <begin position="138"/>
        <end position="160"/>
    </location>
</feature>
<dbReference type="GO" id="GO:0008324">
    <property type="term" value="F:monoatomic cation transmembrane transporter activity"/>
    <property type="evidence" value="ECO:0007669"/>
    <property type="project" value="InterPro"/>
</dbReference>
<dbReference type="SUPFAM" id="SSF161111">
    <property type="entry name" value="Cation efflux protein transmembrane domain-like"/>
    <property type="match status" value="1"/>
</dbReference>
<keyword evidence="2 5" id="KW-0812">Transmembrane</keyword>
<evidence type="ECO:0000256" key="1">
    <source>
        <dbReference type="ARBA" id="ARBA00004141"/>
    </source>
</evidence>
<keyword evidence="4 5" id="KW-0472">Membrane</keyword>
<comment type="subcellular location">
    <subcellularLocation>
        <location evidence="1">Membrane</location>
        <topology evidence="1">Multi-pass membrane protein</topology>
    </subcellularLocation>
</comment>
<evidence type="ECO:0000259" key="6">
    <source>
        <dbReference type="Pfam" id="PF01545"/>
    </source>
</evidence>
<evidence type="ECO:0000256" key="2">
    <source>
        <dbReference type="ARBA" id="ARBA00022692"/>
    </source>
</evidence>
<feature type="domain" description="Cation efflux protein transmembrane" evidence="6">
    <location>
        <begin position="3"/>
        <end position="183"/>
    </location>
</feature>
<dbReference type="RefSeq" id="WP_221221084.1">
    <property type="nucleotide sequence ID" value="NZ_JACIDK010000005.1"/>
</dbReference>
<feature type="transmembrane region" description="Helical" evidence="5">
    <location>
        <begin position="172"/>
        <end position="191"/>
    </location>
</feature>
<dbReference type="EMBL" id="JACIDK010000005">
    <property type="protein sequence ID" value="MBB3892719.1"/>
    <property type="molecule type" value="Genomic_DNA"/>
</dbReference>
<dbReference type="Pfam" id="PF01545">
    <property type="entry name" value="Cation_efflux"/>
    <property type="match status" value="1"/>
</dbReference>
<evidence type="ECO:0000313" key="8">
    <source>
        <dbReference type="Proteomes" id="UP000530564"/>
    </source>
</evidence>
<protein>
    <submittedName>
        <fullName evidence="7">Putative Co/Zn/Cd cation transporter (Cation efflux family)</fullName>
    </submittedName>
</protein>
<dbReference type="GO" id="GO:0016020">
    <property type="term" value="C:membrane"/>
    <property type="evidence" value="ECO:0007669"/>
    <property type="project" value="UniProtKB-SubCell"/>
</dbReference>
<accession>A0A840A418</accession>
<keyword evidence="8" id="KW-1185">Reference proteome</keyword>
<dbReference type="Proteomes" id="UP000530564">
    <property type="component" value="Unassembled WGS sequence"/>
</dbReference>
<organism evidence="7 8">
    <name type="scientific">Phenylobacterium haematophilum</name>
    <dbReference type="NCBI Taxonomy" id="98513"/>
    <lineage>
        <taxon>Bacteria</taxon>
        <taxon>Pseudomonadati</taxon>
        <taxon>Pseudomonadota</taxon>
        <taxon>Alphaproteobacteria</taxon>
        <taxon>Caulobacterales</taxon>
        <taxon>Caulobacteraceae</taxon>
        <taxon>Phenylobacterium</taxon>
    </lineage>
</organism>
<feature type="transmembrane region" description="Helical" evidence="5">
    <location>
        <begin position="60"/>
        <end position="83"/>
    </location>
</feature>
<dbReference type="AlphaFoldDB" id="A0A840A418"/>
<dbReference type="Gene3D" id="1.20.1510.10">
    <property type="entry name" value="Cation efflux protein transmembrane domain"/>
    <property type="match status" value="1"/>
</dbReference>
<feature type="transmembrane region" description="Helical" evidence="5">
    <location>
        <begin position="31"/>
        <end position="48"/>
    </location>
</feature>
<proteinExistence type="predicted"/>
<dbReference type="InterPro" id="IPR027469">
    <property type="entry name" value="Cation_efflux_TMD_sf"/>
</dbReference>
<name>A0A840A418_9CAUL</name>
<evidence type="ECO:0000256" key="5">
    <source>
        <dbReference type="SAM" id="Phobius"/>
    </source>
</evidence>
<evidence type="ECO:0000256" key="3">
    <source>
        <dbReference type="ARBA" id="ARBA00022989"/>
    </source>
</evidence>
<evidence type="ECO:0000313" key="7">
    <source>
        <dbReference type="EMBL" id="MBB3892719.1"/>
    </source>
</evidence>
<keyword evidence="3 5" id="KW-1133">Transmembrane helix</keyword>
<reference evidence="7 8" key="1">
    <citation type="submission" date="2020-08" db="EMBL/GenBank/DDBJ databases">
        <title>Genomic Encyclopedia of Type Strains, Phase IV (KMG-IV): sequencing the most valuable type-strain genomes for metagenomic binning, comparative biology and taxonomic classification.</title>
        <authorList>
            <person name="Goeker M."/>
        </authorList>
    </citation>
    <scope>NUCLEOTIDE SEQUENCE [LARGE SCALE GENOMIC DNA]</scope>
    <source>
        <strain evidence="7 8">DSM 21793</strain>
    </source>
</reference>
<sequence>MATTIVFAVASIGFGLWLGSKSVTFDGFYDLIDAAMTAIALLIVRLIARGDDRRFQYGYWHLEPMLALLNGLVLSFACVYAFLDGLNGLLAGGRSVQFGLGAVYAGLSSALSFGMFAYVRSSARHLSSQMLDVDSRSWLMGGVLSAGLCLSFLIGRALIGSGAEWMTPYVDPMILVIVAICLAPFPALTLWRASQDILMIAPTQLDQQVRELAAEVAARYGFSNFSSHVVRSGRQQFIEIGFVAPSGQTTMSFEQLDTIRREIALAMGGLNPGYWLTVDFTADERWI</sequence>
<comment type="caution">
    <text evidence="7">The sequence shown here is derived from an EMBL/GenBank/DDBJ whole genome shotgun (WGS) entry which is preliminary data.</text>
</comment>
<dbReference type="InterPro" id="IPR058533">
    <property type="entry name" value="Cation_efflux_TM"/>
</dbReference>